<dbReference type="Gene3D" id="3.40.50.410">
    <property type="entry name" value="von Willebrand factor, type A domain"/>
    <property type="match status" value="1"/>
</dbReference>
<keyword evidence="4" id="KW-0472">Membrane</keyword>
<dbReference type="InterPro" id="IPR050768">
    <property type="entry name" value="UPF0353/GerABKA_families"/>
</dbReference>
<name>X1NA86_9ZZZZ</name>
<comment type="caution">
    <text evidence="6">The sequence shown here is derived from an EMBL/GenBank/DDBJ whole genome shotgun (WGS) entry which is preliminary data.</text>
</comment>
<dbReference type="PROSITE" id="PS50234">
    <property type="entry name" value="VWFA"/>
    <property type="match status" value="1"/>
</dbReference>
<evidence type="ECO:0000256" key="3">
    <source>
        <dbReference type="ARBA" id="ARBA00022989"/>
    </source>
</evidence>
<evidence type="ECO:0000313" key="6">
    <source>
        <dbReference type="EMBL" id="GAI15549.1"/>
    </source>
</evidence>
<dbReference type="PANTHER" id="PTHR22550">
    <property type="entry name" value="SPORE GERMINATION PROTEIN"/>
    <property type="match status" value="1"/>
</dbReference>
<evidence type="ECO:0000259" key="5">
    <source>
        <dbReference type="PROSITE" id="PS50234"/>
    </source>
</evidence>
<feature type="domain" description="VWFA" evidence="5">
    <location>
        <begin position="1"/>
        <end position="116"/>
    </location>
</feature>
<evidence type="ECO:0000256" key="2">
    <source>
        <dbReference type="ARBA" id="ARBA00022692"/>
    </source>
</evidence>
<dbReference type="Pfam" id="PF13519">
    <property type="entry name" value="VWA_2"/>
    <property type="match status" value="1"/>
</dbReference>
<accession>X1NA86</accession>
<dbReference type="EMBL" id="BARV01008019">
    <property type="protein sequence ID" value="GAI15549.1"/>
    <property type="molecule type" value="Genomic_DNA"/>
</dbReference>
<dbReference type="InterPro" id="IPR002035">
    <property type="entry name" value="VWF_A"/>
</dbReference>
<feature type="non-terminal residue" evidence="6">
    <location>
        <position position="116"/>
    </location>
</feature>
<gene>
    <name evidence="6" type="ORF">S06H3_16227</name>
</gene>
<keyword evidence="2" id="KW-0812">Transmembrane</keyword>
<protein>
    <recommendedName>
        <fullName evidence="5">VWFA domain-containing protein</fullName>
    </recommendedName>
</protein>
<dbReference type="SUPFAM" id="SSF53300">
    <property type="entry name" value="vWA-like"/>
    <property type="match status" value="1"/>
</dbReference>
<proteinExistence type="predicted"/>
<dbReference type="AlphaFoldDB" id="X1NA86"/>
<dbReference type="PANTHER" id="PTHR22550:SF5">
    <property type="entry name" value="LEUCINE ZIPPER PROTEIN 4"/>
    <property type="match status" value="1"/>
</dbReference>
<sequence length="116" mass="12089">MLADDFAPNRFDAAKRAASLFVDSLTGDADIGIVSFAGAAFIDLKPTNDILSVKQAILDVSIKAASGTNLGQAIISSTNLLSEEKRARSVVLLTDGQSNVGIPVSEGIDYANKYGV</sequence>
<evidence type="ECO:0000256" key="1">
    <source>
        <dbReference type="ARBA" id="ARBA00022475"/>
    </source>
</evidence>
<keyword evidence="1" id="KW-1003">Cell membrane</keyword>
<evidence type="ECO:0000256" key="4">
    <source>
        <dbReference type="ARBA" id="ARBA00023136"/>
    </source>
</evidence>
<keyword evidence="3" id="KW-1133">Transmembrane helix</keyword>
<organism evidence="6">
    <name type="scientific">marine sediment metagenome</name>
    <dbReference type="NCBI Taxonomy" id="412755"/>
    <lineage>
        <taxon>unclassified sequences</taxon>
        <taxon>metagenomes</taxon>
        <taxon>ecological metagenomes</taxon>
    </lineage>
</organism>
<dbReference type="InterPro" id="IPR036465">
    <property type="entry name" value="vWFA_dom_sf"/>
</dbReference>
<reference evidence="6" key="1">
    <citation type="journal article" date="2014" name="Front. Microbiol.">
        <title>High frequency of phylogenetically diverse reductive dehalogenase-homologous genes in deep subseafloor sedimentary metagenomes.</title>
        <authorList>
            <person name="Kawai M."/>
            <person name="Futagami T."/>
            <person name="Toyoda A."/>
            <person name="Takaki Y."/>
            <person name="Nishi S."/>
            <person name="Hori S."/>
            <person name="Arai W."/>
            <person name="Tsubouchi T."/>
            <person name="Morono Y."/>
            <person name="Uchiyama I."/>
            <person name="Ito T."/>
            <person name="Fujiyama A."/>
            <person name="Inagaki F."/>
            <person name="Takami H."/>
        </authorList>
    </citation>
    <scope>NUCLEOTIDE SEQUENCE</scope>
    <source>
        <strain evidence="6">Expedition CK06-06</strain>
    </source>
</reference>